<dbReference type="EC" id="4.3.2.10" evidence="11"/>
<feature type="active site" evidence="11 12">
    <location>
        <position position="181"/>
    </location>
</feature>
<evidence type="ECO:0000256" key="8">
    <source>
        <dbReference type="ARBA" id="ARBA00025299"/>
    </source>
</evidence>
<dbReference type="OMA" id="WVYFVHS"/>
<organism evidence="15 16">
    <name type="scientific">Arachnia propionica</name>
    <dbReference type="NCBI Taxonomy" id="1750"/>
    <lineage>
        <taxon>Bacteria</taxon>
        <taxon>Bacillati</taxon>
        <taxon>Actinomycetota</taxon>
        <taxon>Actinomycetes</taxon>
        <taxon>Propionibacteriales</taxon>
        <taxon>Propionibacteriaceae</taxon>
        <taxon>Arachnia</taxon>
    </lineage>
</organism>
<dbReference type="EMBL" id="CP072385">
    <property type="protein sequence ID" value="QUC12503.1"/>
    <property type="molecule type" value="Genomic_DNA"/>
</dbReference>
<keyword evidence="3 11" id="KW-0028">Amino-acid biosynthesis</keyword>
<accession>A0A448MYU7</accession>
<gene>
    <name evidence="11 15" type="primary">hisH</name>
    <name evidence="14" type="ORF">J5A53_07540</name>
    <name evidence="15" type="ORF">NCTC12967_01620</name>
</gene>
<feature type="active site" description="Nucleophile" evidence="11 12">
    <location>
        <position position="78"/>
    </location>
</feature>
<dbReference type="Proteomes" id="UP000273044">
    <property type="component" value="Chromosome"/>
</dbReference>
<dbReference type="AlphaFoldDB" id="A0A448MYU7"/>
<dbReference type="Gene3D" id="3.40.50.880">
    <property type="match status" value="1"/>
</dbReference>
<keyword evidence="7 11" id="KW-0456">Lyase</keyword>
<evidence type="ECO:0000256" key="5">
    <source>
        <dbReference type="ARBA" id="ARBA00022962"/>
    </source>
</evidence>
<comment type="catalytic activity">
    <reaction evidence="10 11">
        <text>L-glutamine + H2O = L-glutamate + NH4(+)</text>
        <dbReference type="Rhea" id="RHEA:15889"/>
        <dbReference type="ChEBI" id="CHEBI:15377"/>
        <dbReference type="ChEBI" id="CHEBI:28938"/>
        <dbReference type="ChEBI" id="CHEBI:29985"/>
        <dbReference type="ChEBI" id="CHEBI:58359"/>
        <dbReference type="EC" id="3.5.1.2"/>
    </reaction>
</comment>
<evidence type="ECO:0000256" key="12">
    <source>
        <dbReference type="PIRSR" id="PIRSR000495-1"/>
    </source>
</evidence>
<dbReference type="GO" id="GO:0016829">
    <property type="term" value="F:lyase activity"/>
    <property type="evidence" value="ECO:0007669"/>
    <property type="project" value="UniProtKB-KW"/>
</dbReference>
<comment type="function">
    <text evidence="8 11">IGPS catalyzes the conversion of PRFAR and glutamine to IGP, AICAR and glutamate. The HisH subunit catalyzes the hydrolysis of glutamine to glutamate and ammonia as part of the synthesis of IGP and AICAR. The resulting ammonia molecule is channeled to the active site of HisF.</text>
</comment>
<dbReference type="PANTHER" id="PTHR42701">
    <property type="entry name" value="IMIDAZOLE GLYCEROL PHOSPHATE SYNTHASE SUBUNIT HISH"/>
    <property type="match status" value="1"/>
</dbReference>
<evidence type="ECO:0000256" key="10">
    <source>
        <dbReference type="ARBA" id="ARBA00049534"/>
    </source>
</evidence>
<evidence type="ECO:0000256" key="11">
    <source>
        <dbReference type="HAMAP-Rule" id="MF_00278"/>
    </source>
</evidence>
<keyword evidence="5 11" id="KW-0315">Glutamine amidotransferase</keyword>
<feature type="active site" evidence="11 12">
    <location>
        <position position="183"/>
    </location>
</feature>
<sequence>MGLFDYGSGNLHSAARALAAAGGRVVLTGDIRELKGCDALVVPGVGAYAACMAGLRAAGGVELLADWLPTGKPLLGICVGHQILFEEGTEHGICTAGLGLWPGTVRPLAARRLPHMGWNRVDVPPGSRLFAGVENERFYFVHSYAATRMPGTDGTLVTTATHEVPFVAAVERGNVCSTQFHPEKSGEAGARLLRNWLDPRNPQDAS</sequence>
<dbReference type="PIRSF" id="PIRSF000495">
    <property type="entry name" value="Amidotransf_hisH"/>
    <property type="match status" value="1"/>
</dbReference>
<reference evidence="14" key="2">
    <citation type="submission" date="2021-03" db="EMBL/GenBank/DDBJ databases">
        <title>Human Oral Microbial Genomes.</title>
        <authorList>
            <person name="Johnston C.D."/>
            <person name="Chen T."/>
            <person name="Dewhirst F.E."/>
        </authorList>
    </citation>
    <scope>NUCLEOTIDE SEQUENCE</scope>
    <source>
        <strain evidence="14">F0714</strain>
    </source>
</reference>
<feature type="domain" description="Glutamine amidotransferase" evidence="13">
    <location>
        <begin position="3"/>
        <end position="196"/>
    </location>
</feature>
<evidence type="ECO:0000313" key="14">
    <source>
        <dbReference type="EMBL" id="QUC12503.1"/>
    </source>
</evidence>
<evidence type="ECO:0000256" key="3">
    <source>
        <dbReference type="ARBA" id="ARBA00022605"/>
    </source>
</evidence>
<comment type="subcellular location">
    <subcellularLocation>
        <location evidence="11">Cytoplasm</location>
    </subcellularLocation>
</comment>
<comment type="pathway">
    <text evidence="1 11">Amino-acid biosynthesis; L-histidine biosynthesis; L-histidine from 5-phospho-alpha-D-ribose 1-diphosphate: step 5/9.</text>
</comment>
<dbReference type="InterPro" id="IPR010139">
    <property type="entry name" value="Imidazole-glycPsynth_HisH"/>
</dbReference>
<dbReference type="CDD" id="cd01748">
    <property type="entry name" value="GATase1_IGP_Synthase"/>
    <property type="match status" value="1"/>
</dbReference>
<evidence type="ECO:0000313" key="16">
    <source>
        <dbReference type="Proteomes" id="UP000273044"/>
    </source>
</evidence>
<dbReference type="PROSITE" id="PS51273">
    <property type="entry name" value="GATASE_TYPE_1"/>
    <property type="match status" value="1"/>
</dbReference>
<evidence type="ECO:0000256" key="4">
    <source>
        <dbReference type="ARBA" id="ARBA00022801"/>
    </source>
</evidence>
<keyword evidence="15" id="KW-0328">Glycosyltransferase</keyword>
<dbReference type="PANTHER" id="PTHR42701:SF1">
    <property type="entry name" value="IMIDAZOLE GLYCEROL PHOSPHATE SYNTHASE SUBUNIT HISH"/>
    <property type="match status" value="1"/>
</dbReference>
<evidence type="ECO:0000256" key="2">
    <source>
        <dbReference type="ARBA" id="ARBA00011152"/>
    </source>
</evidence>
<dbReference type="GeneID" id="64407087"/>
<dbReference type="EMBL" id="LR134406">
    <property type="protein sequence ID" value="VEH70325.1"/>
    <property type="molecule type" value="Genomic_DNA"/>
</dbReference>
<evidence type="ECO:0000256" key="6">
    <source>
        <dbReference type="ARBA" id="ARBA00023102"/>
    </source>
</evidence>
<dbReference type="UniPathway" id="UPA00031">
    <property type="reaction ID" value="UER00010"/>
</dbReference>
<dbReference type="Proteomes" id="UP000677180">
    <property type="component" value="Chromosome"/>
</dbReference>
<dbReference type="RefSeq" id="WP_014846682.1">
    <property type="nucleotide sequence ID" value="NZ_CAJZDL010000010.1"/>
</dbReference>
<dbReference type="EC" id="3.5.1.2" evidence="11"/>
<proteinExistence type="inferred from homology"/>
<dbReference type="InterPro" id="IPR029062">
    <property type="entry name" value="Class_I_gatase-like"/>
</dbReference>
<evidence type="ECO:0000313" key="15">
    <source>
        <dbReference type="EMBL" id="VEH70325.1"/>
    </source>
</evidence>
<dbReference type="InterPro" id="IPR017926">
    <property type="entry name" value="GATASE"/>
</dbReference>
<protein>
    <recommendedName>
        <fullName evidence="11">Imidazole glycerol phosphate synthase subunit HisH</fullName>
        <ecNumber evidence="11">4.3.2.10</ecNumber>
    </recommendedName>
    <alternativeName>
        <fullName evidence="11">IGP synthase glutaminase subunit</fullName>
        <ecNumber evidence="11">3.5.1.2</ecNumber>
    </alternativeName>
    <alternativeName>
        <fullName evidence="11">IGP synthase subunit HisH</fullName>
    </alternativeName>
    <alternativeName>
        <fullName evidence="11">ImGP synthase subunit HisH</fullName>
        <shortName evidence="11">IGPS subunit HisH</shortName>
    </alternativeName>
</protein>
<reference evidence="15 16" key="1">
    <citation type="submission" date="2018-12" db="EMBL/GenBank/DDBJ databases">
        <authorList>
            <consortium name="Pathogen Informatics"/>
        </authorList>
    </citation>
    <scope>NUCLEOTIDE SEQUENCE [LARGE SCALE GENOMIC DNA]</scope>
    <source>
        <strain evidence="15 16">NCTC12967</strain>
    </source>
</reference>
<evidence type="ECO:0000256" key="1">
    <source>
        <dbReference type="ARBA" id="ARBA00005091"/>
    </source>
</evidence>
<dbReference type="GO" id="GO:0000107">
    <property type="term" value="F:imidazoleglycerol-phosphate synthase activity"/>
    <property type="evidence" value="ECO:0007669"/>
    <property type="project" value="UniProtKB-UniRule"/>
</dbReference>
<comment type="subunit">
    <text evidence="2 11">Heterodimer of HisH and HisF.</text>
</comment>
<keyword evidence="6 11" id="KW-0368">Histidine biosynthesis</keyword>
<keyword evidence="4 11" id="KW-0378">Hydrolase</keyword>
<dbReference type="SUPFAM" id="SSF52317">
    <property type="entry name" value="Class I glutamine amidotransferase-like"/>
    <property type="match status" value="1"/>
</dbReference>
<evidence type="ECO:0000256" key="7">
    <source>
        <dbReference type="ARBA" id="ARBA00023239"/>
    </source>
</evidence>
<keyword evidence="11" id="KW-0963">Cytoplasm</keyword>
<dbReference type="GO" id="GO:0000105">
    <property type="term" value="P:L-histidine biosynthetic process"/>
    <property type="evidence" value="ECO:0007669"/>
    <property type="project" value="UniProtKB-UniRule"/>
</dbReference>
<evidence type="ECO:0000259" key="13">
    <source>
        <dbReference type="Pfam" id="PF00117"/>
    </source>
</evidence>
<dbReference type="Pfam" id="PF00117">
    <property type="entry name" value="GATase"/>
    <property type="match status" value="1"/>
</dbReference>
<comment type="catalytic activity">
    <reaction evidence="9 11">
        <text>5-[(5-phospho-1-deoxy-D-ribulos-1-ylimino)methylamino]-1-(5-phospho-beta-D-ribosyl)imidazole-4-carboxamide + L-glutamine = D-erythro-1-(imidazol-4-yl)glycerol 3-phosphate + 5-amino-1-(5-phospho-beta-D-ribosyl)imidazole-4-carboxamide + L-glutamate + H(+)</text>
        <dbReference type="Rhea" id="RHEA:24793"/>
        <dbReference type="ChEBI" id="CHEBI:15378"/>
        <dbReference type="ChEBI" id="CHEBI:29985"/>
        <dbReference type="ChEBI" id="CHEBI:58278"/>
        <dbReference type="ChEBI" id="CHEBI:58359"/>
        <dbReference type="ChEBI" id="CHEBI:58475"/>
        <dbReference type="ChEBI" id="CHEBI:58525"/>
        <dbReference type="EC" id="4.3.2.10"/>
    </reaction>
</comment>
<keyword evidence="15" id="KW-0808">Transferase</keyword>
<keyword evidence="16" id="KW-1185">Reference proteome</keyword>
<evidence type="ECO:0000256" key="9">
    <source>
        <dbReference type="ARBA" id="ARBA00047838"/>
    </source>
</evidence>
<dbReference type="HAMAP" id="MF_00278">
    <property type="entry name" value="HisH"/>
    <property type="match status" value="1"/>
</dbReference>
<dbReference type="GO" id="GO:0005737">
    <property type="term" value="C:cytoplasm"/>
    <property type="evidence" value="ECO:0007669"/>
    <property type="project" value="UniProtKB-SubCell"/>
</dbReference>
<dbReference type="GO" id="GO:0004359">
    <property type="term" value="F:glutaminase activity"/>
    <property type="evidence" value="ECO:0007669"/>
    <property type="project" value="UniProtKB-EC"/>
</dbReference>
<name>A0A448MYU7_9ACTN</name>
<dbReference type="NCBIfam" id="TIGR01855">
    <property type="entry name" value="IMP_synth_hisH"/>
    <property type="match status" value="1"/>
</dbReference>